<keyword evidence="1" id="KW-0732">Signal</keyword>
<organism evidence="2 3">
    <name type="scientific">Allacma fusca</name>
    <dbReference type="NCBI Taxonomy" id="39272"/>
    <lineage>
        <taxon>Eukaryota</taxon>
        <taxon>Metazoa</taxon>
        <taxon>Ecdysozoa</taxon>
        <taxon>Arthropoda</taxon>
        <taxon>Hexapoda</taxon>
        <taxon>Collembola</taxon>
        <taxon>Symphypleona</taxon>
        <taxon>Sminthuridae</taxon>
        <taxon>Allacma</taxon>
    </lineage>
</organism>
<feature type="chain" id="PRO_5035153182" evidence="1">
    <location>
        <begin position="26"/>
        <end position="68"/>
    </location>
</feature>
<dbReference type="EMBL" id="CAJVCH010189665">
    <property type="protein sequence ID" value="CAG7730142.1"/>
    <property type="molecule type" value="Genomic_DNA"/>
</dbReference>
<evidence type="ECO:0000313" key="3">
    <source>
        <dbReference type="Proteomes" id="UP000708208"/>
    </source>
</evidence>
<feature type="signal peptide" evidence="1">
    <location>
        <begin position="1"/>
        <end position="25"/>
    </location>
</feature>
<gene>
    <name evidence="2" type="ORF">AFUS01_LOCUS18809</name>
</gene>
<evidence type="ECO:0000313" key="2">
    <source>
        <dbReference type="EMBL" id="CAG7730142.1"/>
    </source>
</evidence>
<accession>A0A8J2P8J8</accession>
<keyword evidence="3" id="KW-1185">Reference proteome</keyword>
<comment type="caution">
    <text evidence="2">The sequence shown here is derived from an EMBL/GenBank/DDBJ whole genome shotgun (WGS) entry which is preliminary data.</text>
</comment>
<reference evidence="2" key="1">
    <citation type="submission" date="2021-06" db="EMBL/GenBank/DDBJ databases">
        <authorList>
            <person name="Hodson N. C."/>
            <person name="Mongue J. A."/>
            <person name="Jaron S. K."/>
        </authorList>
    </citation>
    <scope>NUCLEOTIDE SEQUENCE</scope>
</reference>
<protein>
    <submittedName>
        <fullName evidence="2">Uncharacterized protein</fullName>
    </submittedName>
</protein>
<name>A0A8J2P8J8_9HEXA</name>
<dbReference type="AlphaFoldDB" id="A0A8J2P8J8"/>
<sequence length="68" mass="7678">MNFGKTFVMMILLVLALAIVPFGHSSPCGDENPCRRPRTLCNCPQECCSRSCTEETATYLESCDYPYY</sequence>
<dbReference type="Proteomes" id="UP000708208">
    <property type="component" value="Unassembled WGS sequence"/>
</dbReference>
<proteinExistence type="predicted"/>
<evidence type="ECO:0000256" key="1">
    <source>
        <dbReference type="SAM" id="SignalP"/>
    </source>
</evidence>